<gene>
    <name evidence="2" type="ORF">ACFS5M_05590</name>
</gene>
<evidence type="ECO:0000256" key="1">
    <source>
        <dbReference type="SAM" id="SignalP"/>
    </source>
</evidence>
<dbReference type="RefSeq" id="WP_183486637.1">
    <property type="nucleotide sequence ID" value="NZ_JBHUOV010000001.1"/>
</dbReference>
<keyword evidence="1" id="KW-0732">Signal</keyword>
<feature type="chain" id="PRO_5045812337" evidence="1">
    <location>
        <begin position="19"/>
        <end position="115"/>
    </location>
</feature>
<comment type="caution">
    <text evidence="2">The sequence shown here is derived from an EMBL/GenBank/DDBJ whole genome shotgun (WGS) entry which is preliminary data.</text>
</comment>
<name>A0ABW5WMR7_9FLAO</name>
<sequence>MKKLILLLILCSFGYTQAQIVNVPDENFKAALLEASPDNIIASNLSGSYYKIDANDDGEIQESEALNTSSLIVYGRNINNLEGLQAFTNLLSLDCSSNNLTEIDLPKYKLNNSKG</sequence>
<protein>
    <submittedName>
        <fullName evidence="2">Uncharacterized protein</fullName>
    </submittedName>
</protein>
<feature type="signal peptide" evidence="1">
    <location>
        <begin position="1"/>
        <end position="18"/>
    </location>
</feature>
<dbReference type="Proteomes" id="UP001597533">
    <property type="component" value="Unassembled WGS sequence"/>
</dbReference>
<evidence type="ECO:0000313" key="2">
    <source>
        <dbReference type="EMBL" id="MFD2823132.1"/>
    </source>
</evidence>
<keyword evidence="3" id="KW-1185">Reference proteome</keyword>
<accession>A0ABW5WMR7</accession>
<proteinExistence type="predicted"/>
<evidence type="ECO:0000313" key="3">
    <source>
        <dbReference type="Proteomes" id="UP001597533"/>
    </source>
</evidence>
<reference evidence="3" key="1">
    <citation type="journal article" date="2019" name="Int. J. Syst. Evol. Microbiol.">
        <title>The Global Catalogue of Microorganisms (GCM) 10K type strain sequencing project: providing services to taxonomists for standard genome sequencing and annotation.</title>
        <authorList>
            <consortium name="The Broad Institute Genomics Platform"/>
            <consortium name="The Broad Institute Genome Sequencing Center for Infectious Disease"/>
            <person name="Wu L."/>
            <person name="Ma J."/>
        </authorList>
    </citation>
    <scope>NUCLEOTIDE SEQUENCE [LARGE SCALE GENOMIC DNA]</scope>
    <source>
        <strain evidence="3">KCTC 32141</strain>
    </source>
</reference>
<dbReference type="InterPro" id="IPR032675">
    <property type="entry name" value="LRR_dom_sf"/>
</dbReference>
<dbReference type="EMBL" id="JBHUOV010000001">
    <property type="protein sequence ID" value="MFD2823132.1"/>
    <property type="molecule type" value="Genomic_DNA"/>
</dbReference>
<dbReference type="Gene3D" id="3.80.10.10">
    <property type="entry name" value="Ribonuclease Inhibitor"/>
    <property type="match status" value="1"/>
</dbReference>
<organism evidence="2 3">
    <name type="scientific">Lacinutrix iliipiscaria</name>
    <dbReference type="NCBI Taxonomy" id="1230532"/>
    <lineage>
        <taxon>Bacteria</taxon>
        <taxon>Pseudomonadati</taxon>
        <taxon>Bacteroidota</taxon>
        <taxon>Flavobacteriia</taxon>
        <taxon>Flavobacteriales</taxon>
        <taxon>Flavobacteriaceae</taxon>
        <taxon>Lacinutrix</taxon>
    </lineage>
</organism>